<feature type="domain" description="Protein kinase" evidence="2">
    <location>
        <begin position="531"/>
        <end position="807"/>
    </location>
</feature>
<dbReference type="Gene3D" id="1.20.930.20">
    <property type="entry name" value="Adaptor protein Cbl, N-terminal domain"/>
    <property type="match status" value="1"/>
</dbReference>
<dbReference type="Pfam" id="PF07714">
    <property type="entry name" value="PK_Tyr_Ser-Thr"/>
    <property type="match status" value="1"/>
</dbReference>
<dbReference type="Proteomes" id="UP000807306">
    <property type="component" value="Unassembled WGS sequence"/>
</dbReference>
<dbReference type="AlphaFoldDB" id="A0A9P6EBE4"/>
<dbReference type="PROSITE" id="PS50011">
    <property type="entry name" value="PROTEIN_KINASE_DOM"/>
    <property type="match status" value="1"/>
</dbReference>
<dbReference type="InterPro" id="IPR001245">
    <property type="entry name" value="Ser-Thr/Tyr_kinase_cat_dom"/>
</dbReference>
<accession>A0A9P6EBE4</accession>
<keyword evidence="4" id="KW-1185">Reference proteome</keyword>
<dbReference type="InterPro" id="IPR011009">
    <property type="entry name" value="Kinase-like_dom_sf"/>
</dbReference>
<comment type="caution">
    <text evidence="3">The sequence shown here is derived from an EMBL/GenBank/DDBJ whole genome shotgun (WGS) entry which is preliminary data.</text>
</comment>
<dbReference type="GO" id="GO:0007166">
    <property type="term" value="P:cell surface receptor signaling pathway"/>
    <property type="evidence" value="ECO:0007669"/>
    <property type="project" value="InterPro"/>
</dbReference>
<dbReference type="GO" id="GO:0004672">
    <property type="term" value="F:protein kinase activity"/>
    <property type="evidence" value="ECO:0007669"/>
    <property type="project" value="InterPro"/>
</dbReference>
<gene>
    <name evidence="3" type="ORF">CPB83DRAFT_837516</name>
</gene>
<dbReference type="InterPro" id="IPR059179">
    <property type="entry name" value="MLKL-like_MCAfunc"/>
</dbReference>
<dbReference type="EMBL" id="MU157873">
    <property type="protein sequence ID" value="KAF9526298.1"/>
    <property type="molecule type" value="Genomic_DNA"/>
</dbReference>
<dbReference type="InterPro" id="IPR036537">
    <property type="entry name" value="Adaptor_Cbl_N_dom_sf"/>
</dbReference>
<dbReference type="SUPFAM" id="SSF56112">
    <property type="entry name" value="Protein kinase-like (PK-like)"/>
    <property type="match status" value="1"/>
</dbReference>
<proteinExistence type="predicted"/>
<evidence type="ECO:0000313" key="3">
    <source>
        <dbReference type="EMBL" id="KAF9526298.1"/>
    </source>
</evidence>
<dbReference type="InterPro" id="IPR050167">
    <property type="entry name" value="Ser_Thr_protein_kinase"/>
</dbReference>
<dbReference type="PANTHER" id="PTHR23257">
    <property type="entry name" value="SERINE-THREONINE PROTEIN KINASE"/>
    <property type="match status" value="1"/>
</dbReference>
<feature type="compositionally biased region" description="Basic and acidic residues" evidence="1">
    <location>
        <begin position="314"/>
        <end position="328"/>
    </location>
</feature>
<dbReference type="OrthoDB" id="5966500at2759"/>
<sequence>MSRADEAVPETPPSPLLFSVNLFAFPDVEHLLPGPAHEASSLERTPIPPQLSIDLYPLSEILTGSQDFGLENYGETQRTQQAPAPKRISIGLYSFADTERLSEGVSDVSPTPRTVSINLYPIANIATPLPLPEDITEISPSPTNISIDLHHFPEVDHLLNRSRHQRSTQEVPPVPASHAVALYSINNLFISDTPTSPQPTTSSLVLGLEDSEGSVGELAPTPTLVSAQSLGGATEVEAIASSSLTFIPSINVAEVVSVEQDATTAAKGSEHFQTATPAIAEQIEIVDSSFIAQAGEELRLPEAEQLGIQDSADEEKTPDGKGDDGEEVKRSYEAAERLVASVSSIPFVGAVGEIVGVIVKQYQQMKQHKKLAHSLATKCVEVLITLNEKASWLEITELRWIMDELIGVFMRIQSLIRSWSSYNRVVTFLRKGEIKEGLEKCEFEMQSALDLVQVKINVHRAQAYKLMEEKREEIQENPTSLSESGPEPLSQNLGEPQPSTVGQPDEESSYVPYQRGIVHQYREVEILRLPKLLNSEVECGAYEPIMTGRNADLWMGMWLGQDAVALKALKYVKETNTGARRERLEKEILVWTKLNHEHVLPFYGIVTDLTSQTHLVLPWQEGGNVLEYVRLHSAVDRYSLVTLPHVGDSLVSDPLFQLREAAEGLNYLHAKGIVHGNVKCANILVSKDLAFGDEELPSLPIRWLAPERIEGHPPSKEGDVYSFGMTILELITGKYPYSECAGDAQVKDTVLELKKNPERPGKEGELQDIPDELWAIMVGCWGEAAGRPLMTDLCSVFENSAGWNAFEITSDDFQREGMDSGKDLQFCVNTGSLLNDSQIFPIPKASDAELPPAFYNHPHQGKLKLDDLQDKLLLVYFCSRWGNLNRLQI</sequence>
<name>A0A9P6EBE4_9AGAR</name>
<dbReference type="GO" id="GO:0005524">
    <property type="term" value="F:ATP binding"/>
    <property type="evidence" value="ECO:0007669"/>
    <property type="project" value="InterPro"/>
</dbReference>
<feature type="region of interest" description="Disordered" evidence="1">
    <location>
        <begin position="302"/>
        <end position="328"/>
    </location>
</feature>
<reference evidence="3" key="1">
    <citation type="submission" date="2020-11" db="EMBL/GenBank/DDBJ databases">
        <authorList>
            <consortium name="DOE Joint Genome Institute"/>
            <person name="Ahrendt S."/>
            <person name="Riley R."/>
            <person name="Andreopoulos W."/>
            <person name="Labutti K."/>
            <person name="Pangilinan J."/>
            <person name="Ruiz-Duenas F.J."/>
            <person name="Barrasa J.M."/>
            <person name="Sanchez-Garcia M."/>
            <person name="Camarero S."/>
            <person name="Miyauchi S."/>
            <person name="Serrano A."/>
            <person name="Linde D."/>
            <person name="Babiker R."/>
            <person name="Drula E."/>
            <person name="Ayuso-Fernandez I."/>
            <person name="Pacheco R."/>
            <person name="Padilla G."/>
            <person name="Ferreira P."/>
            <person name="Barriuso J."/>
            <person name="Kellner H."/>
            <person name="Castanera R."/>
            <person name="Alfaro M."/>
            <person name="Ramirez L."/>
            <person name="Pisabarro A.G."/>
            <person name="Kuo A."/>
            <person name="Tritt A."/>
            <person name="Lipzen A."/>
            <person name="He G."/>
            <person name="Yan M."/>
            <person name="Ng V."/>
            <person name="Cullen D."/>
            <person name="Martin F."/>
            <person name="Rosso M.-N."/>
            <person name="Henrissat B."/>
            <person name="Hibbett D."/>
            <person name="Martinez A.T."/>
            <person name="Grigoriev I.V."/>
        </authorList>
    </citation>
    <scope>NUCLEOTIDE SEQUENCE</scope>
    <source>
        <strain evidence="3">CBS 506.95</strain>
    </source>
</reference>
<evidence type="ECO:0000256" key="1">
    <source>
        <dbReference type="SAM" id="MobiDB-lite"/>
    </source>
</evidence>
<dbReference type="CDD" id="cd21037">
    <property type="entry name" value="MLKL_NTD"/>
    <property type="match status" value="1"/>
</dbReference>
<dbReference type="Gene3D" id="1.10.510.10">
    <property type="entry name" value="Transferase(Phosphotransferase) domain 1"/>
    <property type="match status" value="1"/>
</dbReference>
<feature type="compositionally biased region" description="Polar residues" evidence="1">
    <location>
        <begin position="476"/>
        <end position="502"/>
    </location>
</feature>
<protein>
    <recommendedName>
        <fullName evidence="2">Protein kinase domain-containing protein</fullName>
    </recommendedName>
</protein>
<feature type="region of interest" description="Disordered" evidence="1">
    <location>
        <begin position="472"/>
        <end position="508"/>
    </location>
</feature>
<evidence type="ECO:0000259" key="2">
    <source>
        <dbReference type="PROSITE" id="PS50011"/>
    </source>
</evidence>
<organism evidence="3 4">
    <name type="scientific">Crepidotus variabilis</name>
    <dbReference type="NCBI Taxonomy" id="179855"/>
    <lineage>
        <taxon>Eukaryota</taxon>
        <taxon>Fungi</taxon>
        <taxon>Dikarya</taxon>
        <taxon>Basidiomycota</taxon>
        <taxon>Agaricomycotina</taxon>
        <taxon>Agaricomycetes</taxon>
        <taxon>Agaricomycetidae</taxon>
        <taxon>Agaricales</taxon>
        <taxon>Agaricineae</taxon>
        <taxon>Crepidotaceae</taxon>
        <taxon>Crepidotus</taxon>
    </lineage>
</organism>
<dbReference type="GO" id="GO:0005737">
    <property type="term" value="C:cytoplasm"/>
    <property type="evidence" value="ECO:0007669"/>
    <property type="project" value="TreeGrafter"/>
</dbReference>
<evidence type="ECO:0000313" key="4">
    <source>
        <dbReference type="Proteomes" id="UP000807306"/>
    </source>
</evidence>
<dbReference type="InterPro" id="IPR000719">
    <property type="entry name" value="Prot_kinase_dom"/>
</dbReference>